<reference evidence="3" key="1">
    <citation type="journal article" date="2019" name="Int. J. Syst. Evol. Microbiol.">
        <title>The Global Catalogue of Microorganisms (GCM) 10K type strain sequencing project: providing services to taxonomists for standard genome sequencing and annotation.</title>
        <authorList>
            <consortium name="The Broad Institute Genomics Platform"/>
            <consortium name="The Broad Institute Genome Sequencing Center for Infectious Disease"/>
            <person name="Wu L."/>
            <person name="Ma J."/>
        </authorList>
    </citation>
    <scope>NUCLEOTIDE SEQUENCE [LARGE SCALE GENOMIC DNA]</scope>
    <source>
        <strain evidence="3">JCM 16083</strain>
    </source>
</reference>
<sequence length="268" mass="31643">MSLLPTIRITEFLDDIVSGGTTRPMLVIGENGKKYVLKIFSKRDASQRSYTVAEVLANILAKEFDLNVPEGVYMTIDKSLLKSIEQTQPEIYKKLEEKETDRILFASLYYEGYPTYSPVNKDKYLDLDEFESILAFDMLIANDDRRKDKPNILRGPEHYLLIDHEKAFEGLSVHLENIKRAILPHYFTKHLFYNKLKTESLKAQNIVNFETFEEYFRILKLDRVELNVDFLIANGYDEDECKSWLNYLFYQKENYRTFVALLKKRIRE</sequence>
<protein>
    <recommendedName>
        <fullName evidence="1">HipA-like kinase domain-containing protein</fullName>
    </recommendedName>
</protein>
<evidence type="ECO:0000259" key="1">
    <source>
        <dbReference type="Pfam" id="PF20613"/>
    </source>
</evidence>
<accession>A0ABP3Y7G8</accession>
<dbReference type="RefSeq" id="WP_343790100.1">
    <property type="nucleotide sequence ID" value="NZ_BAAAFH010000022.1"/>
</dbReference>
<gene>
    <name evidence="2" type="ORF">GCM10009118_31150</name>
</gene>
<feature type="domain" description="HipA-like kinase" evidence="1">
    <location>
        <begin position="17"/>
        <end position="185"/>
    </location>
</feature>
<dbReference type="Pfam" id="PF20613">
    <property type="entry name" value="HipA_2"/>
    <property type="match status" value="1"/>
</dbReference>
<dbReference type="EMBL" id="BAAAFH010000022">
    <property type="protein sequence ID" value="GAA0876705.1"/>
    <property type="molecule type" value="Genomic_DNA"/>
</dbReference>
<organism evidence="2 3">
    <name type="scientific">Wandonia haliotis</name>
    <dbReference type="NCBI Taxonomy" id="574963"/>
    <lineage>
        <taxon>Bacteria</taxon>
        <taxon>Pseudomonadati</taxon>
        <taxon>Bacteroidota</taxon>
        <taxon>Flavobacteriia</taxon>
        <taxon>Flavobacteriales</taxon>
        <taxon>Crocinitomicaceae</taxon>
        <taxon>Wandonia</taxon>
    </lineage>
</organism>
<dbReference type="InterPro" id="IPR046748">
    <property type="entry name" value="HipA_2"/>
</dbReference>
<evidence type="ECO:0000313" key="3">
    <source>
        <dbReference type="Proteomes" id="UP001501126"/>
    </source>
</evidence>
<dbReference type="Proteomes" id="UP001501126">
    <property type="component" value="Unassembled WGS sequence"/>
</dbReference>
<evidence type="ECO:0000313" key="2">
    <source>
        <dbReference type="EMBL" id="GAA0876705.1"/>
    </source>
</evidence>
<name>A0ABP3Y7G8_9FLAO</name>
<keyword evidence="3" id="KW-1185">Reference proteome</keyword>
<comment type="caution">
    <text evidence="2">The sequence shown here is derived from an EMBL/GenBank/DDBJ whole genome shotgun (WGS) entry which is preliminary data.</text>
</comment>
<proteinExistence type="predicted"/>